<feature type="region of interest" description="Disordered" evidence="1">
    <location>
        <begin position="37"/>
        <end position="60"/>
    </location>
</feature>
<reference evidence="2 3" key="1">
    <citation type="journal article" date="2015" name="Int. J. Syst. Evol. Microbiol.">
        <title>Nitrosospira lacus sp. nov., a psychrotolerant, ammonia-oxidizing bacterium from sandy lake sediment.</title>
        <authorList>
            <person name="Urakawa H."/>
            <person name="Garcia J.C."/>
            <person name="Nielsen J.L."/>
            <person name="Le V.Q."/>
            <person name="Kozlowski J.A."/>
            <person name="Stein L.Y."/>
            <person name="Lim C.K."/>
            <person name="Pommerening-Roser A."/>
            <person name="Martens-Habbena W."/>
            <person name="Stahl D.A."/>
            <person name="Klotz M.G."/>
        </authorList>
    </citation>
    <scope>NUCLEOTIDE SEQUENCE [LARGE SCALE GENOMIC DNA]</scope>
    <source>
        <strain evidence="2 3">APG3</strain>
    </source>
</reference>
<dbReference type="KEGG" id="nlc:EBAPG3_003540"/>
<evidence type="ECO:0000256" key="1">
    <source>
        <dbReference type="SAM" id="MobiDB-lite"/>
    </source>
</evidence>
<dbReference type="AlphaFoldDB" id="A0A1W6SMA0"/>
<gene>
    <name evidence="2" type="ORF">EBAPG3_003540</name>
</gene>
<keyword evidence="3" id="KW-1185">Reference proteome</keyword>
<organism evidence="2 3">
    <name type="scientific">Nitrosospira lacus</name>
    <dbReference type="NCBI Taxonomy" id="1288494"/>
    <lineage>
        <taxon>Bacteria</taxon>
        <taxon>Pseudomonadati</taxon>
        <taxon>Pseudomonadota</taxon>
        <taxon>Betaproteobacteria</taxon>
        <taxon>Nitrosomonadales</taxon>
        <taxon>Nitrosomonadaceae</taxon>
        <taxon>Nitrosospira</taxon>
    </lineage>
</organism>
<name>A0A1W6SMA0_9PROT</name>
<evidence type="ECO:0000313" key="2">
    <source>
        <dbReference type="EMBL" id="ARO86915.1"/>
    </source>
</evidence>
<protein>
    <submittedName>
        <fullName evidence="2">Uncharacterized protein</fullName>
    </submittedName>
</protein>
<accession>A0A1W6SMA0</accession>
<evidence type="ECO:0000313" key="3">
    <source>
        <dbReference type="Proteomes" id="UP000012179"/>
    </source>
</evidence>
<proteinExistence type="predicted"/>
<sequence>MDLFRVNDEIQLLSARLYARHLRLWIARKTFIISSGHRVSKGNEGGLPIPQQRISGNSGN</sequence>
<dbReference type="Proteomes" id="UP000012179">
    <property type="component" value="Chromosome"/>
</dbReference>
<dbReference type="EMBL" id="CP021106">
    <property type="protein sequence ID" value="ARO86915.1"/>
    <property type="molecule type" value="Genomic_DNA"/>
</dbReference>